<proteinExistence type="predicted"/>
<evidence type="ECO:0000313" key="2">
    <source>
        <dbReference type="Proteomes" id="UP000886998"/>
    </source>
</evidence>
<dbReference type="Proteomes" id="UP000886998">
    <property type="component" value="Unassembled WGS sequence"/>
</dbReference>
<evidence type="ECO:0000313" key="1">
    <source>
        <dbReference type="EMBL" id="GFY50365.1"/>
    </source>
</evidence>
<keyword evidence="2" id="KW-1185">Reference proteome</keyword>
<dbReference type="EMBL" id="BMAV01007432">
    <property type="protein sequence ID" value="GFY50365.1"/>
    <property type="molecule type" value="Genomic_DNA"/>
</dbReference>
<protein>
    <submittedName>
        <fullName evidence="1">Uncharacterized protein</fullName>
    </submittedName>
</protein>
<organism evidence="1 2">
    <name type="scientific">Trichonephila inaurata madagascariensis</name>
    <dbReference type="NCBI Taxonomy" id="2747483"/>
    <lineage>
        <taxon>Eukaryota</taxon>
        <taxon>Metazoa</taxon>
        <taxon>Ecdysozoa</taxon>
        <taxon>Arthropoda</taxon>
        <taxon>Chelicerata</taxon>
        <taxon>Arachnida</taxon>
        <taxon>Araneae</taxon>
        <taxon>Araneomorphae</taxon>
        <taxon>Entelegynae</taxon>
        <taxon>Araneoidea</taxon>
        <taxon>Nephilidae</taxon>
        <taxon>Trichonephila</taxon>
        <taxon>Trichonephila inaurata</taxon>
    </lineage>
</organism>
<dbReference type="OrthoDB" id="6437443at2759"/>
<comment type="caution">
    <text evidence="1">The sequence shown here is derived from an EMBL/GenBank/DDBJ whole genome shotgun (WGS) entry which is preliminary data.</text>
</comment>
<gene>
    <name evidence="1" type="ORF">TNIN_299911</name>
</gene>
<sequence length="105" mass="11998">MMDAEALAFARDLMRYCFRTLSGTELELKAIDFRGLPPSPFTSTMGRALVLYSKSIHRFIYLSVVTYMEPIMRDKRKFLRLAQVIADAFYEDCVFLSGQPLAVSS</sequence>
<dbReference type="AlphaFoldDB" id="A0A8X6XCV1"/>
<name>A0A8X6XCV1_9ARAC</name>
<reference evidence="1" key="1">
    <citation type="submission" date="2020-08" db="EMBL/GenBank/DDBJ databases">
        <title>Multicomponent nature underlies the extraordinary mechanical properties of spider dragline silk.</title>
        <authorList>
            <person name="Kono N."/>
            <person name="Nakamura H."/>
            <person name="Mori M."/>
            <person name="Yoshida Y."/>
            <person name="Ohtoshi R."/>
            <person name="Malay A.D."/>
            <person name="Moran D.A.P."/>
            <person name="Tomita M."/>
            <person name="Numata K."/>
            <person name="Arakawa K."/>
        </authorList>
    </citation>
    <scope>NUCLEOTIDE SEQUENCE</scope>
</reference>
<accession>A0A8X6XCV1</accession>